<comment type="caution">
    <text evidence="13">The sequence shown here is derived from an EMBL/GenBank/DDBJ whole genome shotgun (WGS) entry which is preliminary data.</text>
</comment>
<feature type="region of interest" description="Disordered" evidence="11">
    <location>
        <begin position="493"/>
        <end position="615"/>
    </location>
</feature>
<dbReference type="Pfam" id="PF15784">
    <property type="entry name" value="GPS2_interact"/>
    <property type="match status" value="1"/>
</dbReference>
<dbReference type="InterPro" id="IPR051571">
    <property type="entry name" value="N-CoR_corepressor"/>
</dbReference>
<dbReference type="AlphaFoldDB" id="A0A9D3LTB8"/>
<comment type="subcellular location">
    <subcellularLocation>
        <location evidence="1">Nucleus</location>
    </subcellularLocation>
</comment>
<sequence length="615" mass="71085">MSSSGSSASQGPFSSEQSCYPPHSTHYTFTAGRHHQPEFGALDCRPHLQELSSASQLLQLQRRGPSLLSAFHPGAERSSERRHDYGPQFHPVSTQPEHQASGSKRPRVEPVSEPHFPRASVPGPVLPLPHSLHDGLRTTGGFKKEPQLGVKAELPSPSTQHHAGDEQDSSPSKLSKEELIQSMDRVDREIAKVEQQIFKLKKKQQQLEDEAVKPAEAERPVATPPVEHKHRSVVQIIYDENRKKAEQAHCILEGLGPKVELPLYNQPSDTKVYHDNIKINQMMRKKLILFFKRRNHARKQREQKICQRYDQLMEAWEEQVERMENNPRRKAKETRTREYYERQFPEIRKQREQQERFQRVGQRGTGLSATIARSEHEISEIIDGLSEQENSERQMRQLSVIPPMLYDSEQRRVRFINMNGLMSDPMKVYKARQFMNVWSEHEKEIFKEKFIQHPKNFGLIASYLERKCVSDCVLYYYLTKKNENYKTLVRRNFGRRRGRNQQQITRPTQEEKSEDKMEEEKGDRKEEEEKEEEEKDEKEESKDKDKGDGEDEDGKEPCATRGRKTANSQGRRKGRITRSMANEAATTEGPSPSTTTHRACPSARASPDCEAGARC</sequence>
<dbReference type="PANTHER" id="PTHR13992">
    <property type="entry name" value="NUCLEAR RECEPTOR CO-REPRESSOR RELATED NCOR"/>
    <property type="match status" value="1"/>
</dbReference>
<dbReference type="InterPro" id="IPR009057">
    <property type="entry name" value="Homeodomain-like_sf"/>
</dbReference>
<dbReference type="SMART" id="SM00717">
    <property type="entry name" value="SANT"/>
    <property type="match status" value="1"/>
</dbReference>
<evidence type="ECO:0000256" key="8">
    <source>
        <dbReference type="ARBA" id="ARBA00023163"/>
    </source>
</evidence>
<feature type="compositionally biased region" description="Polar residues" evidence="11">
    <location>
        <begin position="91"/>
        <end position="102"/>
    </location>
</feature>
<evidence type="ECO:0000256" key="2">
    <source>
        <dbReference type="ARBA" id="ARBA00010097"/>
    </source>
</evidence>
<keyword evidence="7" id="KW-0238">DNA-binding</keyword>
<reference evidence="13" key="1">
    <citation type="submission" date="2021-01" db="EMBL/GenBank/DDBJ databases">
        <title>A chromosome-scale assembly of European eel, Anguilla anguilla.</title>
        <authorList>
            <person name="Henkel C."/>
            <person name="Jong-Raadsen S.A."/>
            <person name="Dufour S."/>
            <person name="Weltzien F.-A."/>
            <person name="Palstra A.P."/>
            <person name="Pelster B."/>
            <person name="Spaink H.P."/>
            <person name="Van Den Thillart G.E."/>
            <person name="Jansen H."/>
            <person name="Zahm M."/>
            <person name="Klopp C."/>
            <person name="Cedric C."/>
            <person name="Louis A."/>
            <person name="Berthelot C."/>
            <person name="Parey E."/>
            <person name="Roest Crollius H."/>
            <person name="Montfort J."/>
            <person name="Robinson-Rechavi M."/>
            <person name="Bucao C."/>
            <person name="Bouchez O."/>
            <person name="Gislard M."/>
            <person name="Lluch J."/>
            <person name="Milhes M."/>
            <person name="Lampietro C."/>
            <person name="Lopez Roques C."/>
            <person name="Donnadieu C."/>
            <person name="Braasch I."/>
            <person name="Desvignes T."/>
            <person name="Postlethwait J."/>
            <person name="Bobe J."/>
            <person name="Guiguen Y."/>
            <person name="Dirks R."/>
        </authorList>
    </citation>
    <scope>NUCLEOTIDE SEQUENCE</scope>
    <source>
        <strain evidence="13">Tag_6206</strain>
        <tissue evidence="13">Liver</tissue>
    </source>
</reference>
<evidence type="ECO:0000256" key="10">
    <source>
        <dbReference type="SAM" id="Coils"/>
    </source>
</evidence>
<keyword evidence="4" id="KW-0677">Repeat</keyword>
<keyword evidence="5" id="KW-0805">Transcription regulation</keyword>
<feature type="region of interest" description="Disordered" evidence="11">
    <location>
        <begin position="1"/>
        <end position="32"/>
    </location>
</feature>
<feature type="compositionally biased region" description="Polar residues" evidence="11">
    <location>
        <begin position="584"/>
        <end position="597"/>
    </location>
</feature>
<dbReference type="Pfam" id="PF00249">
    <property type="entry name" value="Myb_DNA-binding"/>
    <property type="match status" value="1"/>
</dbReference>
<feature type="coiled-coil region" evidence="10">
    <location>
        <begin position="299"/>
        <end position="326"/>
    </location>
</feature>
<comment type="similarity">
    <text evidence="2">Belongs to the N-CoR nuclear receptor corepressors family.</text>
</comment>
<keyword evidence="3" id="KW-0678">Repressor</keyword>
<feature type="compositionally biased region" description="Basic and acidic residues" evidence="11">
    <location>
        <begin position="106"/>
        <end position="116"/>
    </location>
</feature>
<dbReference type="SUPFAM" id="SSF46689">
    <property type="entry name" value="Homeodomain-like"/>
    <property type="match status" value="1"/>
</dbReference>
<accession>A0A9D3LTB8</accession>
<evidence type="ECO:0000256" key="7">
    <source>
        <dbReference type="ARBA" id="ARBA00023125"/>
    </source>
</evidence>
<feature type="domain" description="SANT" evidence="12">
    <location>
        <begin position="433"/>
        <end position="484"/>
    </location>
</feature>
<feature type="compositionally biased region" description="Basic and acidic residues" evidence="11">
    <location>
        <begin position="508"/>
        <end position="527"/>
    </location>
</feature>
<evidence type="ECO:0000313" key="13">
    <source>
        <dbReference type="EMBL" id="KAG5836644.1"/>
    </source>
</evidence>
<feature type="compositionally biased region" description="Low complexity" evidence="11">
    <location>
        <begin position="1"/>
        <end position="18"/>
    </location>
</feature>
<feature type="compositionally biased region" description="Acidic residues" evidence="11">
    <location>
        <begin position="528"/>
        <end position="537"/>
    </location>
</feature>
<feature type="coiled-coil region" evidence="10">
    <location>
        <begin position="176"/>
        <end position="210"/>
    </location>
</feature>
<dbReference type="GO" id="GO:0032991">
    <property type="term" value="C:protein-containing complex"/>
    <property type="evidence" value="ECO:0007669"/>
    <property type="project" value="UniProtKB-ARBA"/>
</dbReference>
<dbReference type="CDD" id="cd00167">
    <property type="entry name" value="SANT"/>
    <property type="match status" value="1"/>
</dbReference>
<evidence type="ECO:0000256" key="6">
    <source>
        <dbReference type="ARBA" id="ARBA00023054"/>
    </source>
</evidence>
<evidence type="ECO:0000313" key="14">
    <source>
        <dbReference type="Proteomes" id="UP001044222"/>
    </source>
</evidence>
<feature type="compositionally biased region" description="Basic and acidic residues" evidence="11">
    <location>
        <begin position="74"/>
        <end position="85"/>
    </location>
</feature>
<evidence type="ECO:0000259" key="12">
    <source>
        <dbReference type="PROSITE" id="PS51293"/>
    </source>
</evidence>
<dbReference type="InterPro" id="IPR031557">
    <property type="entry name" value="N-CoR_GPS2_interact"/>
</dbReference>
<organism evidence="13 14">
    <name type="scientific">Anguilla anguilla</name>
    <name type="common">European freshwater eel</name>
    <name type="synonym">Muraena anguilla</name>
    <dbReference type="NCBI Taxonomy" id="7936"/>
    <lineage>
        <taxon>Eukaryota</taxon>
        <taxon>Metazoa</taxon>
        <taxon>Chordata</taxon>
        <taxon>Craniata</taxon>
        <taxon>Vertebrata</taxon>
        <taxon>Euteleostomi</taxon>
        <taxon>Actinopterygii</taxon>
        <taxon>Neopterygii</taxon>
        <taxon>Teleostei</taxon>
        <taxon>Anguilliformes</taxon>
        <taxon>Anguillidae</taxon>
        <taxon>Anguilla</taxon>
    </lineage>
</organism>
<keyword evidence="14" id="KW-1185">Reference proteome</keyword>
<keyword evidence="8" id="KW-0804">Transcription</keyword>
<name>A0A9D3LTB8_ANGAN</name>
<dbReference type="GO" id="GO:0003677">
    <property type="term" value="F:DNA binding"/>
    <property type="evidence" value="ECO:0007669"/>
    <property type="project" value="UniProtKB-KW"/>
</dbReference>
<dbReference type="FunFam" id="1.10.10.60:FF:000026">
    <property type="entry name" value="Nuclear receptor corepressor 2 isoform 1"/>
    <property type="match status" value="1"/>
</dbReference>
<evidence type="ECO:0000256" key="11">
    <source>
        <dbReference type="SAM" id="MobiDB-lite"/>
    </source>
</evidence>
<dbReference type="GO" id="GO:0000785">
    <property type="term" value="C:chromatin"/>
    <property type="evidence" value="ECO:0007669"/>
    <property type="project" value="TreeGrafter"/>
</dbReference>
<keyword evidence="9" id="KW-0539">Nucleus</keyword>
<dbReference type="GO" id="GO:0003714">
    <property type="term" value="F:transcription corepressor activity"/>
    <property type="evidence" value="ECO:0007669"/>
    <property type="project" value="TreeGrafter"/>
</dbReference>
<evidence type="ECO:0000256" key="5">
    <source>
        <dbReference type="ARBA" id="ARBA00023015"/>
    </source>
</evidence>
<dbReference type="Gene3D" id="1.20.5.430">
    <property type="match status" value="1"/>
</dbReference>
<feature type="compositionally biased region" description="Basic and acidic residues" evidence="11">
    <location>
        <begin position="538"/>
        <end position="547"/>
    </location>
</feature>
<dbReference type="PANTHER" id="PTHR13992:SF5">
    <property type="entry name" value="NUCLEAR RECEPTOR COREPRESSOR 1"/>
    <property type="match status" value="1"/>
</dbReference>
<dbReference type="GO" id="GO:0046966">
    <property type="term" value="F:nuclear thyroid hormone receptor binding"/>
    <property type="evidence" value="ECO:0007669"/>
    <property type="project" value="TreeGrafter"/>
</dbReference>
<dbReference type="GO" id="GO:0005654">
    <property type="term" value="C:nucleoplasm"/>
    <property type="evidence" value="ECO:0007669"/>
    <property type="project" value="UniProtKB-ARBA"/>
</dbReference>
<dbReference type="InterPro" id="IPR001005">
    <property type="entry name" value="SANT/Myb"/>
</dbReference>
<evidence type="ECO:0000256" key="3">
    <source>
        <dbReference type="ARBA" id="ARBA00022491"/>
    </source>
</evidence>
<proteinExistence type="inferred from homology"/>
<gene>
    <name evidence="13" type="ORF">ANANG_G00230590</name>
</gene>
<dbReference type="FunFam" id="1.20.5.430:FF:000001">
    <property type="entry name" value="Nuclear receptor corepressor 2 isoform 1"/>
    <property type="match status" value="1"/>
</dbReference>
<evidence type="ECO:0000256" key="9">
    <source>
        <dbReference type="ARBA" id="ARBA00023242"/>
    </source>
</evidence>
<protein>
    <recommendedName>
        <fullName evidence="12">SANT domain-containing protein</fullName>
    </recommendedName>
</protein>
<dbReference type="PROSITE" id="PS51293">
    <property type="entry name" value="SANT"/>
    <property type="match status" value="1"/>
</dbReference>
<dbReference type="InterPro" id="IPR017884">
    <property type="entry name" value="SANT_dom"/>
</dbReference>
<dbReference type="GO" id="GO:0000122">
    <property type="term" value="P:negative regulation of transcription by RNA polymerase II"/>
    <property type="evidence" value="ECO:0007669"/>
    <property type="project" value="TreeGrafter"/>
</dbReference>
<evidence type="ECO:0000256" key="4">
    <source>
        <dbReference type="ARBA" id="ARBA00022737"/>
    </source>
</evidence>
<feature type="region of interest" description="Disordered" evidence="11">
    <location>
        <begin position="68"/>
        <end position="175"/>
    </location>
</feature>
<keyword evidence="6 10" id="KW-0175">Coiled coil</keyword>
<evidence type="ECO:0000256" key="1">
    <source>
        <dbReference type="ARBA" id="ARBA00004123"/>
    </source>
</evidence>
<dbReference type="EMBL" id="JAFIRN010000013">
    <property type="protein sequence ID" value="KAG5836644.1"/>
    <property type="molecule type" value="Genomic_DNA"/>
</dbReference>
<feature type="compositionally biased region" description="Basic and acidic residues" evidence="11">
    <location>
        <begin position="131"/>
        <end position="146"/>
    </location>
</feature>
<dbReference type="Gene3D" id="1.10.10.60">
    <property type="entry name" value="Homeodomain-like"/>
    <property type="match status" value="1"/>
</dbReference>
<dbReference type="Proteomes" id="UP001044222">
    <property type="component" value="Chromosome 13"/>
</dbReference>